<feature type="region of interest" description="Disordered" evidence="1">
    <location>
        <begin position="46"/>
        <end position="197"/>
    </location>
</feature>
<evidence type="ECO:0000256" key="1">
    <source>
        <dbReference type="SAM" id="MobiDB-lite"/>
    </source>
</evidence>
<comment type="caution">
    <text evidence="2">The sequence shown here is derived from an EMBL/GenBank/DDBJ whole genome shotgun (WGS) entry which is preliminary data.</text>
</comment>
<evidence type="ECO:0000313" key="2">
    <source>
        <dbReference type="EMBL" id="GAA3827411.1"/>
    </source>
</evidence>
<feature type="compositionally biased region" description="Low complexity" evidence="1">
    <location>
        <begin position="90"/>
        <end position="103"/>
    </location>
</feature>
<proteinExistence type="predicted"/>
<protein>
    <submittedName>
        <fullName evidence="2">Uncharacterized protein</fullName>
    </submittedName>
</protein>
<feature type="compositionally biased region" description="Low complexity" evidence="1">
    <location>
        <begin position="136"/>
        <end position="176"/>
    </location>
</feature>
<gene>
    <name evidence="2" type="ORF">GCM10022403_070900</name>
</gene>
<reference evidence="3" key="1">
    <citation type="journal article" date="2019" name="Int. J. Syst. Evol. Microbiol.">
        <title>The Global Catalogue of Microorganisms (GCM) 10K type strain sequencing project: providing services to taxonomists for standard genome sequencing and annotation.</title>
        <authorList>
            <consortium name="The Broad Institute Genomics Platform"/>
            <consortium name="The Broad Institute Genome Sequencing Center for Infectious Disease"/>
            <person name="Wu L."/>
            <person name="Ma J."/>
        </authorList>
    </citation>
    <scope>NUCLEOTIDE SEQUENCE [LARGE SCALE GENOMIC DNA]</scope>
    <source>
        <strain evidence="3">JCM 17138</strain>
    </source>
</reference>
<dbReference type="EMBL" id="BAABDE010000025">
    <property type="protein sequence ID" value="GAA3827411.1"/>
    <property type="molecule type" value="Genomic_DNA"/>
</dbReference>
<dbReference type="Pfam" id="PF20060">
    <property type="entry name" value="DUF6459"/>
    <property type="match status" value="1"/>
</dbReference>
<feature type="compositionally biased region" description="Low complexity" evidence="1">
    <location>
        <begin position="113"/>
        <end position="126"/>
    </location>
</feature>
<evidence type="ECO:0000313" key="3">
    <source>
        <dbReference type="Proteomes" id="UP001501009"/>
    </source>
</evidence>
<dbReference type="InterPro" id="IPR045596">
    <property type="entry name" value="DUF6459"/>
</dbReference>
<keyword evidence="3" id="KW-1185">Reference proteome</keyword>
<sequence length="308" mass="32144">MKIPATPPRLHASLLPAPLAPYKIPNAKLPTGISRVHRTGTHMHKVMTRAQHQPGSRPPGRRDSRRPGGAPPRTPGGTPTRTALGGGRPPGSRAGGVSPSTRPADNRPPTAPATPARSATTARTGPVRPPGPAAPPEGATTATTAPDAGAETAARARTTTHAPPNALPAPAGGLTADHPACPAVHAGTHPRPVPQPRPTDVFADLLLAVLSGRRPVHSMLRHTAGRAYDELAWLAERGPLRTRGASPVVRDIGYYEARPGAVEAFARIGAGDQLRAMAFRLERGRDLRWRCTAVELGGPRPPRPTGDD</sequence>
<name>A0ABP7IUK7_9ACTN</name>
<accession>A0ABP7IUK7</accession>
<dbReference type="Proteomes" id="UP001501009">
    <property type="component" value="Unassembled WGS sequence"/>
</dbReference>
<organism evidence="2 3">
    <name type="scientific">Streptomyces coacervatus</name>
    <dbReference type="NCBI Taxonomy" id="647381"/>
    <lineage>
        <taxon>Bacteria</taxon>
        <taxon>Bacillati</taxon>
        <taxon>Actinomycetota</taxon>
        <taxon>Actinomycetes</taxon>
        <taxon>Kitasatosporales</taxon>
        <taxon>Streptomycetaceae</taxon>
        <taxon>Streptomyces</taxon>
    </lineage>
</organism>